<feature type="coiled-coil region" evidence="1">
    <location>
        <begin position="33"/>
        <end position="102"/>
    </location>
</feature>
<organism evidence="2 3">
    <name type="scientific">Dentiscutata erythropus</name>
    <dbReference type="NCBI Taxonomy" id="1348616"/>
    <lineage>
        <taxon>Eukaryota</taxon>
        <taxon>Fungi</taxon>
        <taxon>Fungi incertae sedis</taxon>
        <taxon>Mucoromycota</taxon>
        <taxon>Glomeromycotina</taxon>
        <taxon>Glomeromycetes</taxon>
        <taxon>Diversisporales</taxon>
        <taxon>Gigasporaceae</taxon>
        <taxon>Dentiscutata</taxon>
    </lineage>
</organism>
<sequence>MPRRYNNTAQCRANRRHRRRLRNSSSFPLYEALDVVGDENRRLAQLLQQLRKRIKTLEEEVEMRQEKIVEGVQNNWRREVQYERLLKERNRLRARIEDLEEHWVIFDNQSLGTVACSAFQDFDDQNSSFEDEIK</sequence>
<protein>
    <submittedName>
        <fullName evidence="2">23503_t:CDS:1</fullName>
    </submittedName>
</protein>
<dbReference type="EMBL" id="CAJVPY010004056">
    <property type="protein sequence ID" value="CAG8608934.1"/>
    <property type="molecule type" value="Genomic_DNA"/>
</dbReference>
<gene>
    <name evidence="2" type="ORF">DERYTH_LOCUS8033</name>
</gene>
<evidence type="ECO:0000313" key="2">
    <source>
        <dbReference type="EMBL" id="CAG8608934.1"/>
    </source>
</evidence>
<evidence type="ECO:0000256" key="1">
    <source>
        <dbReference type="SAM" id="Coils"/>
    </source>
</evidence>
<evidence type="ECO:0000313" key="3">
    <source>
        <dbReference type="Proteomes" id="UP000789405"/>
    </source>
</evidence>
<name>A0A9N9CR07_9GLOM</name>
<accession>A0A9N9CR07</accession>
<keyword evidence="1" id="KW-0175">Coiled coil</keyword>
<dbReference type="AlphaFoldDB" id="A0A9N9CR07"/>
<dbReference type="Proteomes" id="UP000789405">
    <property type="component" value="Unassembled WGS sequence"/>
</dbReference>
<keyword evidence="3" id="KW-1185">Reference proteome</keyword>
<reference evidence="2" key="1">
    <citation type="submission" date="2021-06" db="EMBL/GenBank/DDBJ databases">
        <authorList>
            <person name="Kallberg Y."/>
            <person name="Tangrot J."/>
            <person name="Rosling A."/>
        </authorList>
    </citation>
    <scope>NUCLEOTIDE SEQUENCE</scope>
    <source>
        <strain evidence="2">MA453B</strain>
    </source>
</reference>
<dbReference type="OrthoDB" id="2447697at2759"/>
<comment type="caution">
    <text evidence="2">The sequence shown here is derived from an EMBL/GenBank/DDBJ whole genome shotgun (WGS) entry which is preliminary data.</text>
</comment>
<proteinExistence type="predicted"/>